<dbReference type="NCBIfam" id="TIGR00231">
    <property type="entry name" value="small_GTP"/>
    <property type="match status" value="1"/>
</dbReference>
<dbReference type="FunFam" id="3.40.50.300:FF:001329">
    <property type="entry name" value="Small GTP-binding protein, putative"/>
    <property type="match status" value="1"/>
</dbReference>
<dbReference type="AlphaFoldDB" id="A0A6B2LLN7"/>
<dbReference type="InterPro" id="IPR050227">
    <property type="entry name" value="Rab"/>
</dbReference>
<proteinExistence type="predicted"/>
<protein>
    <recommendedName>
        <fullName evidence="5">GTP-binding protein</fullName>
    </recommendedName>
</protein>
<keyword evidence="3" id="KW-0449">Lipoprotein</keyword>
<evidence type="ECO:0000256" key="1">
    <source>
        <dbReference type="ARBA" id="ARBA00022741"/>
    </source>
</evidence>
<dbReference type="InterPro" id="IPR001806">
    <property type="entry name" value="Small_GTPase"/>
</dbReference>
<dbReference type="SMART" id="SM00175">
    <property type="entry name" value="RAB"/>
    <property type="match status" value="1"/>
</dbReference>
<dbReference type="SMART" id="SM00173">
    <property type="entry name" value="RAS"/>
    <property type="match status" value="1"/>
</dbReference>
<accession>A0A6B2LLN7</accession>
<dbReference type="Gene3D" id="3.40.50.300">
    <property type="entry name" value="P-loop containing nucleotide triphosphate hydrolases"/>
    <property type="match status" value="1"/>
</dbReference>
<dbReference type="InterPro" id="IPR005225">
    <property type="entry name" value="Small_GTP-bd"/>
</dbReference>
<organism evidence="4">
    <name type="scientific">Arcella intermedia</name>
    <dbReference type="NCBI Taxonomy" id="1963864"/>
    <lineage>
        <taxon>Eukaryota</taxon>
        <taxon>Amoebozoa</taxon>
        <taxon>Tubulinea</taxon>
        <taxon>Elardia</taxon>
        <taxon>Arcellinida</taxon>
        <taxon>Sphaerothecina</taxon>
        <taxon>Arcellidae</taxon>
        <taxon>Arcella</taxon>
    </lineage>
</organism>
<keyword evidence="2" id="KW-0342">GTP-binding</keyword>
<sequence>MLFKLVLAGELGVGKSSIALQYLEKTFTGAEVSNIGSDFRIKQIDVGKTKVKLQIYDTAGQEKFRTVTVSYFRAASAVILVLDVTNPESLANMDKWIAEAKQTGKNLKFLILANKVDLERKWDEAKVRDIMRGLKETDFLYRETSAKTGQGVTEGFKELAELLVAEAKGGSL</sequence>
<dbReference type="SUPFAM" id="SSF52540">
    <property type="entry name" value="P-loop containing nucleoside triphosphate hydrolases"/>
    <property type="match status" value="1"/>
</dbReference>
<dbReference type="SMART" id="SM00174">
    <property type="entry name" value="RHO"/>
    <property type="match status" value="1"/>
</dbReference>
<evidence type="ECO:0000256" key="2">
    <source>
        <dbReference type="ARBA" id="ARBA00023134"/>
    </source>
</evidence>
<reference evidence="4" key="1">
    <citation type="journal article" date="2020" name="J. Eukaryot. Microbiol.">
        <title>De novo Sequencing, Assembly and Annotation of the Transcriptome for the Free-Living Testate Amoeba Arcella intermedia.</title>
        <authorList>
            <person name="Ribeiro G.M."/>
            <person name="Porfirio-Sousa A.L."/>
            <person name="Maurer-Alcala X.X."/>
            <person name="Katz L.A."/>
            <person name="Lahr D.J.G."/>
        </authorList>
    </citation>
    <scope>NUCLEOTIDE SEQUENCE</scope>
</reference>
<keyword evidence="1" id="KW-0547">Nucleotide-binding</keyword>
<dbReference type="GO" id="GO:0003924">
    <property type="term" value="F:GTPase activity"/>
    <property type="evidence" value="ECO:0007669"/>
    <property type="project" value="InterPro"/>
</dbReference>
<dbReference type="PROSITE" id="PS51421">
    <property type="entry name" value="RAS"/>
    <property type="match status" value="1"/>
</dbReference>
<dbReference type="PANTHER" id="PTHR47977">
    <property type="entry name" value="RAS-RELATED PROTEIN RAB"/>
    <property type="match status" value="1"/>
</dbReference>
<dbReference type="GO" id="GO:0005525">
    <property type="term" value="F:GTP binding"/>
    <property type="evidence" value="ECO:0007669"/>
    <property type="project" value="UniProtKB-KW"/>
</dbReference>
<name>A0A6B2LLN7_9EUKA</name>
<dbReference type="PROSITE" id="PS51417">
    <property type="entry name" value="ARF"/>
    <property type="match status" value="1"/>
</dbReference>
<evidence type="ECO:0000313" key="4">
    <source>
        <dbReference type="EMBL" id="NDV37671.1"/>
    </source>
</evidence>
<dbReference type="CDD" id="cd00154">
    <property type="entry name" value="Rab"/>
    <property type="match status" value="1"/>
</dbReference>
<dbReference type="InterPro" id="IPR027417">
    <property type="entry name" value="P-loop_NTPase"/>
</dbReference>
<dbReference type="PRINTS" id="PR00449">
    <property type="entry name" value="RASTRNSFRMNG"/>
</dbReference>
<evidence type="ECO:0000256" key="3">
    <source>
        <dbReference type="ARBA" id="ARBA00023288"/>
    </source>
</evidence>
<evidence type="ECO:0008006" key="5">
    <source>
        <dbReference type="Google" id="ProtNLM"/>
    </source>
</evidence>
<dbReference type="Pfam" id="PF00071">
    <property type="entry name" value="Ras"/>
    <property type="match status" value="1"/>
</dbReference>
<dbReference type="EMBL" id="GIBP01008702">
    <property type="protein sequence ID" value="NDV37671.1"/>
    <property type="molecule type" value="Transcribed_RNA"/>
</dbReference>
<dbReference type="PROSITE" id="PS51419">
    <property type="entry name" value="RAB"/>
    <property type="match status" value="1"/>
</dbReference>